<dbReference type="GO" id="GO:0005952">
    <property type="term" value="C:cAMP-dependent protein kinase complex"/>
    <property type="evidence" value="ECO:0007669"/>
    <property type="project" value="TreeGrafter"/>
</dbReference>
<name>A0A6J2YSK2_SITOR</name>
<dbReference type="GO" id="GO:0034237">
    <property type="term" value="F:protein kinase A regulatory subunit binding"/>
    <property type="evidence" value="ECO:0007669"/>
    <property type="project" value="TreeGrafter"/>
</dbReference>
<dbReference type="OrthoDB" id="2148342at2759"/>
<keyword evidence="2" id="KW-1185">Reference proteome</keyword>
<dbReference type="InterPro" id="IPR025663">
    <property type="entry name" value="AKAP_28"/>
</dbReference>
<evidence type="ECO:0000313" key="2">
    <source>
        <dbReference type="Proteomes" id="UP000504635"/>
    </source>
</evidence>
<gene>
    <name evidence="3" type="primary">LOC115890216</name>
</gene>
<dbReference type="PANTHER" id="PTHR35075">
    <property type="entry name" value="A-KINASE ANCHOR PROTEIN 14"/>
    <property type="match status" value="1"/>
</dbReference>
<evidence type="ECO:0000313" key="3">
    <source>
        <dbReference type="RefSeq" id="XP_030766249.1"/>
    </source>
</evidence>
<dbReference type="InParanoid" id="A0A6J2YSK2"/>
<dbReference type="Pfam" id="PF14469">
    <property type="entry name" value="AKAP28"/>
    <property type="match status" value="1"/>
</dbReference>
<dbReference type="Proteomes" id="UP000504635">
    <property type="component" value="Unplaced"/>
</dbReference>
<dbReference type="GeneID" id="115890216"/>
<dbReference type="RefSeq" id="XP_030766249.1">
    <property type="nucleotide sequence ID" value="XM_030910389.1"/>
</dbReference>
<dbReference type="PANTHER" id="PTHR35075:SF1">
    <property type="entry name" value="A-KINASE ANCHOR PROTEIN 14"/>
    <property type="match status" value="1"/>
</dbReference>
<accession>A0A6J2YSK2</accession>
<reference evidence="3" key="1">
    <citation type="submission" date="2025-08" db="UniProtKB">
        <authorList>
            <consortium name="RefSeq"/>
        </authorList>
    </citation>
    <scope>IDENTIFICATION</scope>
    <source>
        <tissue evidence="3">Gonads</tissue>
    </source>
</reference>
<evidence type="ECO:0000256" key="1">
    <source>
        <dbReference type="SAM" id="MobiDB-lite"/>
    </source>
</evidence>
<organism evidence="2 3">
    <name type="scientific">Sitophilus oryzae</name>
    <name type="common">Rice weevil</name>
    <name type="synonym">Curculio oryzae</name>
    <dbReference type="NCBI Taxonomy" id="7048"/>
    <lineage>
        <taxon>Eukaryota</taxon>
        <taxon>Metazoa</taxon>
        <taxon>Ecdysozoa</taxon>
        <taxon>Arthropoda</taxon>
        <taxon>Hexapoda</taxon>
        <taxon>Insecta</taxon>
        <taxon>Pterygota</taxon>
        <taxon>Neoptera</taxon>
        <taxon>Endopterygota</taxon>
        <taxon>Coleoptera</taxon>
        <taxon>Polyphaga</taxon>
        <taxon>Cucujiformia</taxon>
        <taxon>Curculionidae</taxon>
        <taxon>Dryophthorinae</taxon>
        <taxon>Sitophilus</taxon>
    </lineage>
</organism>
<dbReference type="AlphaFoldDB" id="A0A6J2YSK2"/>
<protein>
    <submittedName>
        <fullName evidence="3">Uncharacterized protein LOC115890216 isoform X1</fullName>
    </submittedName>
</protein>
<feature type="region of interest" description="Disordered" evidence="1">
    <location>
        <begin position="28"/>
        <end position="48"/>
    </location>
</feature>
<dbReference type="KEGG" id="soy:115890216"/>
<dbReference type="InterPro" id="IPR053084">
    <property type="entry name" value="AKAP"/>
</dbReference>
<sequence length="339" mass="38994">MSKLYIYEPISRGTGNAINQDELQWTGSDEADEDDDAPTLMSEPPTLGHRSMSLISDVQSRLLDSPNTFSLLTGHRQKRTSAIVDLFANNIVFKHDQVNVLKTKQSFVEKWEVFPRQQLYQKPPVIKFLSPNSGKCQGKSSMGLFYSQNLSVVPDQQLPNANICKDFLEVVDISKLVVNDILQKATGAIENLKKRESAERKTVVVREKRRLKFLTIRDFSVDSGANFIQNYILKCNSFYYEWKVSIVYVKMRTYPSSDIHLYEANFTLPSRLYPVAQATASIFFTLEVSRILPEHCPVRAYFVIEGYRTKLNPWKFILNDGILLRVLDAKVNYFRTFTF</sequence>
<proteinExistence type="predicted"/>